<sequence>MTPTQLDRLCQRTTLPSSSLNKYKKPSSVFGVLPAVSFISSSELNAVTVCDLHIIHICMVISSDRLGYFVGDFQEGMAVVPPDTANEIRD</sequence>
<accession>W9S6F8</accession>
<dbReference type="AlphaFoldDB" id="W9S6F8"/>
<protein>
    <submittedName>
        <fullName evidence="1">Uncharacterized protein</fullName>
    </submittedName>
</protein>
<proteinExistence type="predicted"/>
<gene>
    <name evidence="1" type="ORF">L484_011819</name>
</gene>
<organism evidence="1 2">
    <name type="scientific">Morus notabilis</name>
    <dbReference type="NCBI Taxonomy" id="981085"/>
    <lineage>
        <taxon>Eukaryota</taxon>
        <taxon>Viridiplantae</taxon>
        <taxon>Streptophyta</taxon>
        <taxon>Embryophyta</taxon>
        <taxon>Tracheophyta</taxon>
        <taxon>Spermatophyta</taxon>
        <taxon>Magnoliopsida</taxon>
        <taxon>eudicotyledons</taxon>
        <taxon>Gunneridae</taxon>
        <taxon>Pentapetalae</taxon>
        <taxon>rosids</taxon>
        <taxon>fabids</taxon>
        <taxon>Rosales</taxon>
        <taxon>Moraceae</taxon>
        <taxon>Moreae</taxon>
        <taxon>Morus</taxon>
    </lineage>
</organism>
<keyword evidence="2" id="KW-1185">Reference proteome</keyword>
<evidence type="ECO:0000313" key="1">
    <source>
        <dbReference type="EMBL" id="EXC28315.1"/>
    </source>
</evidence>
<evidence type="ECO:0000313" key="2">
    <source>
        <dbReference type="Proteomes" id="UP000030645"/>
    </source>
</evidence>
<name>W9S6F8_9ROSA</name>
<dbReference type="EMBL" id="KE346162">
    <property type="protein sequence ID" value="EXC28315.1"/>
    <property type="molecule type" value="Genomic_DNA"/>
</dbReference>
<reference evidence="2" key="1">
    <citation type="submission" date="2013-01" db="EMBL/GenBank/DDBJ databases">
        <title>Draft Genome Sequence of a Mulberry Tree, Morus notabilis C.K. Schneid.</title>
        <authorList>
            <person name="He N."/>
            <person name="Zhao S."/>
        </authorList>
    </citation>
    <scope>NUCLEOTIDE SEQUENCE</scope>
</reference>
<dbReference type="Proteomes" id="UP000030645">
    <property type="component" value="Unassembled WGS sequence"/>
</dbReference>